<keyword evidence="2" id="KW-1003">Cell membrane</keyword>
<dbReference type="Proteomes" id="UP001267426">
    <property type="component" value="Unassembled WGS sequence"/>
</dbReference>
<gene>
    <name evidence="9" type="ORF">RM540_03905</name>
</gene>
<feature type="transmembrane region" description="Helical" evidence="7">
    <location>
        <begin position="219"/>
        <end position="242"/>
    </location>
</feature>
<feature type="transmembrane region" description="Helical" evidence="7">
    <location>
        <begin position="262"/>
        <end position="286"/>
    </location>
</feature>
<dbReference type="EMBL" id="JAVRHT010000005">
    <property type="protein sequence ID" value="MDT0630883.1"/>
    <property type="molecule type" value="Genomic_DNA"/>
</dbReference>
<evidence type="ECO:0000256" key="6">
    <source>
        <dbReference type="SAM" id="MobiDB-lite"/>
    </source>
</evidence>
<feature type="region of interest" description="Disordered" evidence="6">
    <location>
        <begin position="15"/>
        <end position="43"/>
    </location>
</feature>
<evidence type="ECO:0000256" key="1">
    <source>
        <dbReference type="ARBA" id="ARBA00004651"/>
    </source>
</evidence>
<name>A0ABU3BNM9_9BACT</name>
<evidence type="ECO:0000256" key="7">
    <source>
        <dbReference type="SAM" id="Phobius"/>
    </source>
</evidence>
<evidence type="ECO:0000256" key="5">
    <source>
        <dbReference type="ARBA" id="ARBA00023136"/>
    </source>
</evidence>
<sequence length="608" mass="62989">MLLLALAAPPALAQDAAVPDPAPPPEAPVTLQAPPPPDAAPVVPAPPADAVVHDLDAADAEASAAVAEADGRNVGWLAILPALIAIAAALLFRQVIAALFLGVWLGAWIVTGDLATGWFTGLFATVQVYVLAALADADHAAIIIFTLMIGGTVGLIQKNGGTAAIVDVATKWARSAGRGQMATALLGTAVFFDDYANTLIVGGTMRPITDRLRVSREKLAYIVDSTAAPIACLALTTTWIGYEVGLIGTAIADLPDYDEGAYSVFLNSIPYSFYPILALFFVYLVAGTRRDFGPMLAAERRARETGQLFRPGSNAEAAEAEAEATAPPPDAPKRLINAVLPIAVLVVGVLAGLFITGRAAVIEGGAEMTITNVVGEANSYTAMMWASLASVLTAVALTVGQRILTLGDTIDAWYAGMRTMLLAIVILVLAWSLANVNDALGTADVLVDALSGAVLPGFVPAIVFLLAAATAFSTGSSWGTMGILMPLVIPLAWGVLAADGLHTSGEYHHIIYSTVSAVLAGAVWGDHCSPISDTTILSSLASSCDHIDHVRTQLPYALTTGGVALLLGTIPTGFNVPWWVMMPICALVLVGVIRFVGEPVEPEPEPVA</sequence>
<evidence type="ECO:0000256" key="4">
    <source>
        <dbReference type="ARBA" id="ARBA00022989"/>
    </source>
</evidence>
<organism evidence="9 10">
    <name type="scientific">Rubrivirga litoralis</name>
    <dbReference type="NCBI Taxonomy" id="3075598"/>
    <lineage>
        <taxon>Bacteria</taxon>
        <taxon>Pseudomonadati</taxon>
        <taxon>Rhodothermota</taxon>
        <taxon>Rhodothermia</taxon>
        <taxon>Rhodothermales</taxon>
        <taxon>Rubricoccaceae</taxon>
        <taxon>Rubrivirga</taxon>
    </lineage>
</organism>
<keyword evidence="3 7" id="KW-0812">Transmembrane</keyword>
<dbReference type="InterPro" id="IPR018461">
    <property type="entry name" value="Na/H_Antiport_NhaC-like_C"/>
</dbReference>
<evidence type="ECO:0000313" key="9">
    <source>
        <dbReference type="EMBL" id="MDT0630883.1"/>
    </source>
</evidence>
<feature type="transmembrane region" description="Helical" evidence="7">
    <location>
        <begin position="479"/>
        <end position="498"/>
    </location>
</feature>
<feature type="compositionally biased region" description="Pro residues" evidence="6">
    <location>
        <begin position="20"/>
        <end position="43"/>
    </location>
</feature>
<comment type="caution">
    <text evidence="9">The sequence shown here is derived from an EMBL/GenBank/DDBJ whole genome shotgun (WGS) entry which is preliminary data.</text>
</comment>
<feature type="transmembrane region" description="Helical" evidence="7">
    <location>
        <begin position="453"/>
        <end position="472"/>
    </location>
</feature>
<protein>
    <submittedName>
        <fullName evidence="9">Na+/H+ antiporter NhaC family protein</fullName>
    </submittedName>
</protein>
<keyword evidence="5 7" id="KW-0472">Membrane</keyword>
<dbReference type="Pfam" id="PF03553">
    <property type="entry name" value="Na_H_antiporter"/>
    <property type="match status" value="1"/>
</dbReference>
<dbReference type="PANTHER" id="PTHR43478">
    <property type="entry name" value="NA+/H+ ANTIPORTER-RELATED"/>
    <property type="match status" value="1"/>
</dbReference>
<reference evidence="9 10" key="1">
    <citation type="submission" date="2023-09" db="EMBL/GenBank/DDBJ databases">
        <authorList>
            <person name="Rey-Velasco X."/>
        </authorList>
    </citation>
    <scope>NUCLEOTIDE SEQUENCE [LARGE SCALE GENOMIC DNA]</scope>
    <source>
        <strain evidence="9 10">F394</strain>
    </source>
</reference>
<feature type="transmembrane region" description="Helical" evidence="7">
    <location>
        <begin position="99"/>
        <end position="119"/>
    </location>
</feature>
<feature type="transmembrane region" description="Helical" evidence="7">
    <location>
        <begin position="382"/>
        <end position="400"/>
    </location>
</feature>
<feature type="transmembrane region" description="Helical" evidence="7">
    <location>
        <begin position="338"/>
        <end position="362"/>
    </location>
</feature>
<feature type="transmembrane region" description="Helical" evidence="7">
    <location>
        <begin position="139"/>
        <end position="156"/>
    </location>
</feature>
<dbReference type="RefSeq" id="WP_311662225.1">
    <property type="nucleotide sequence ID" value="NZ_JAVRHT010000005.1"/>
</dbReference>
<accession>A0ABU3BNM9</accession>
<proteinExistence type="predicted"/>
<comment type="subcellular location">
    <subcellularLocation>
        <location evidence="1">Cell membrane</location>
        <topology evidence="1">Multi-pass membrane protein</topology>
    </subcellularLocation>
</comment>
<feature type="domain" description="Na+/H+ antiporter NhaC-like C-terminal" evidence="8">
    <location>
        <begin position="231"/>
        <end position="561"/>
    </location>
</feature>
<evidence type="ECO:0000259" key="8">
    <source>
        <dbReference type="Pfam" id="PF03553"/>
    </source>
</evidence>
<feature type="transmembrane region" description="Helical" evidence="7">
    <location>
        <begin position="74"/>
        <end position="92"/>
    </location>
</feature>
<keyword evidence="10" id="KW-1185">Reference proteome</keyword>
<keyword evidence="4 7" id="KW-1133">Transmembrane helix</keyword>
<evidence type="ECO:0000256" key="2">
    <source>
        <dbReference type="ARBA" id="ARBA00022475"/>
    </source>
</evidence>
<dbReference type="PANTHER" id="PTHR43478:SF1">
    <property type="entry name" value="NA+_H+ ANTIPORTER NHAC-LIKE C-TERMINAL DOMAIN-CONTAINING PROTEIN"/>
    <property type="match status" value="1"/>
</dbReference>
<evidence type="ECO:0000256" key="3">
    <source>
        <dbReference type="ARBA" id="ARBA00022692"/>
    </source>
</evidence>
<evidence type="ECO:0000313" key="10">
    <source>
        <dbReference type="Proteomes" id="UP001267426"/>
    </source>
</evidence>
<feature type="transmembrane region" description="Helical" evidence="7">
    <location>
        <begin position="412"/>
        <end position="433"/>
    </location>
</feature>